<dbReference type="PRINTS" id="PR00039">
    <property type="entry name" value="HTHLYSR"/>
</dbReference>
<dbReference type="InterPro" id="IPR005119">
    <property type="entry name" value="LysR_subst-bd"/>
</dbReference>
<evidence type="ECO:0000259" key="5">
    <source>
        <dbReference type="PROSITE" id="PS50931"/>
    </source>
</evidence>
<dbReference type="PROSITE" id="PS50931">
    <property type="entry name" value="HTH_LYSR"/>
    <property type="match status" value="1"/>
</dbReference>
<reference evidence="6 7" key="1">
    <citation type="submission" date="2020-04" db="EMBL/GenBank/DDBJ databases">
        <title>Paraburkholderia sp. RP-4-7 isolated from soil.</title>
        <authorList>
            <person name="Dahal R.H."/>
        </authorList>
    </citation>
    <scope>NUCLEOTIDE SEQUENCE [LARGE SCALE GENOMIC DNA]</scope>
    <source>
        <strain evidence="6 7">RP-4-7</strain>
    </source>
</reference>
<feature type="domain" description="HTH lysR-type" evidence="5">
    <location>
        <begin position="1"/>
        <end position="58"/>
    </location>
</feature>
<proteinExistence type="inferred from homology"/>
<dbReference type="PANTHER" id="PTHR30419">
    <property type="entry name" value="HTH-TYPE TRANSCRIPTIONAL REGULATOR YBHD"/>
    <property type="match status" value="1"/>
</dbReference>
<dbReference type="Gene3D" id="1.10.10.10">
    <property type="entry name" value="Winged helix-like DNA-binding domain superfamily/Winged helix DNA-binding domain"/>
    <property type="match status" value="1"/>
</dbReference>
<evidence type="ECO:0000256" key="3">
    <source>
        <dbReference type="ARBA" id="ARBA00023125"/>
    </source>
</evidence>
<dbReference type="Pfam" id="PF00126">
    <property type="entry name" value="HTH_1"/>
    <property type="match status" value="1"/>
</dbReference>
<dbReference type="SUPFAM" id="SSF46785">
    <property type="entry name" value="Winged helix' DNA-binding domain"/>
    <property type="match status" value="1"/>
</dbReference>
<name>A0A848IWQ6_9BURK</name>
<dbReference type="FunFam" id="1.10.10.10:FF:000001">
    <property type="entry name" value="LysR family transcriptional regulator"/>
    <property type="match status" value="1"/>
</dbReference>
<accession>A0A848IWQ6</accession>
<evidence type="ECO:0000256" key="1">
    <source>
        <dbReference type="ARBA" id="ARBA00009437"/>
    </source>
</evidence>
<dbReference type="InterPro" id="IPR000847">
    <property type="entry name" value="LysR_HTH_N"/>
</dbReference>
<comment type="caution">
    <text evidence="6">The sequence shown here is derived from an EMBL/GenBank/DDBJ whole genome shotgun (WGS) entry which is preliminary data.</text>
</comment>
<evidence type="ECO:0000256" key="4">
    <source>
        <dbReference type="ARBA" id="ARBA00023163"/>
    </source>
</evidence>
<dbReference type="EMBL" id="JABBGJ010000111">
    <property type="protein sequence ID" value="NMM04589.1"/>
    <property type="molecule type" value="Genomic_DNA"/>
</dbReference>
<evidence type="ECO:0000313" key="6">
    <source>
        <dbReference type="EMBL" id="NMM04589.1"/>
    </source>
</evidence>
<keyword evidence="7" id="KW-1185">Reference proteome</keyword>
<dbReference type="InterPro" id="IPR050950">
    <property type="entry name" value="HTH-type_LysR_regulators"/>
</dbReference>
<dbReference type="InterPro" id="IPR036390">
    <property type="entry name" value="WH_DNA-bd_sf"/>
</dbReference>
<protein>
    <submittedName>
        <fullName evidence="6">LysR family transcriptional regulator</fullName>
    </submittedName>
</protein>
<dbReference type="GO" id="GO:0003677">
    <property type="term" value="F:DNA binding"/>
    <property type="evidence" value="ECO:0007669"/>
    <property type="project" value="UniProtKB-KW"/>
</dbReference>
<dbReference type="GO" id="GO:0003700">
    <property type="term" value="F:DNA-binding transcription factor activity"/>
    <property type="evidence" value="ECO:0007669"/>
    <property type="project" value="InterPro"/>
</dbReference>
<organism evidence="6 7">
    <name type="scientific">Paraburkholderia polaris</name>
    <dbReference type="NCBI Taxonomy" id="2728848"/>
    <lineage>
        <taxon>Bacteria</taxon>
        <taxon>Pseudomonadati</taxon>
        <taxon>Pseudomonadota</taxon>
        <taxon>Betaproteobacteria</taxon>
        <taxon>Burkholderiales</taxon>
        <taxon>Burkholderiaceae</taxon>
        <taxon>Paraburkholderia</taxon>
    </lineage>
</organism>
<evidence type="ECO:0000256" key="2">
    <source>
        <dbReference type="ARBA" id="ARBA00023015"/>
    </source>
</evidence>
<dbReference type="SUPFAM" id="SSF53850">
    <property type="entry name" value="Periplasmic binding protein-like II"/>
    <property type="match status" value="1"/>
</dbReference>
<dbReference type="RefSeq" id="WP_169491307.1">
    <property type="nucleotide sequence ID" value="NZ_JABBGJ010000111.1"/>
</dbReference>
<sequence length="316" mass="34502">MKLNQLRALVAVAKAGSIQEAARLMHLTQPALSKSIRELEREVGVPLLVRSARGATLTPYGAMIAKRSRAIQKEVDKIREEIDSLRGELGGRVSIGLTPPAAGAALADAVSVFRQQRPSVELHLLELRPAQIAEGLRDGTLDLGIVSQYGEAEPGGLKWSKLYSLKTLLAVGGKHENPKISLQELDKVEWLALDGADDPHGYISTLFSEFNLPTPTRILRCSSIALYLELASRLSVVTHWAETGLEVLELLFRAGRMTQLALDVPMPDLNVLLVYQDEDLLTSAASEFVQMLNAAVSRHRPRSGHDTRAKPRCGTP</sequence>
<dbReference type="Gene3D" id="3.40.190.290">
    <property type="match status" value="1"/>
</dbReference>
<dbReference type="AlphaFoldDB" id="A0A848IWQ6"/>
<gene>
    <name evidence="6" type="ORF">HHL24_43025</name>
</gene>
<comment type="similarity">
    <text evidence="1">Belongs to the LysR transcriptional regulatory family.</text>
</comment>
<keyword evidence="4" id="KW-0804">Transcription</keyword>
<evidence type="ECO:0000313" key="7">
    <source>
        <dbReference type="Proteomes" id="UP000544134"/>
    </source>
</evidence>
<dbReference type="Proteomes" id="UP000544134">
    <property type="component" value="Unassembled WGS sequence"/>
</dbReference>
<keyword evidence="2" id="KW-0805">Transcription regulation</keyword>
<dbReference type="GO" id="GO:0005829">
    <property type="term" value="C:cytosol"/>
    <property type="evidence" value="ECO:0007669"/>
    <property type="project" value="TreeGrafter"/>
</dbReference>
<dbReference type="CDD" id="cd05466">
    <property type="entry name" value="PBP2_LTTR_substrate"/>
    <property type="match status" value="1"/>
</dbReference>
<dbReference type="Pfam" id="PF03466">
    <property type="entry name" value="LysR_substrate"/>
    <property type="match status" value="1"/>
</dbReference>
<dbReference type="PANTHER" id="PTHR30419:SF30">
    <property type="entry name" value="LYSR FAMILY TRANSCRIPTIONAL REGULATOR"/>
    <property type="match status" value="1"/>
</dbReference>
<dbReference type="InterPro" id="IPR036388">
    <property type="entry name" value="WH-like_DNA-bd_sf"/>
</dbReference>
<keyword evidence="3" id="KW-0238">DNA-binding</keyword>